<dbReference type="Pfam" id="PF03819">
    <property type="entry name" value="MazG"/>
    <property type="match status" value="2"/>
</dbReference>
<dbReference type="InterPro" id="IPR048011">
    <property type="entry name" value="NTP-PPase_MazG-like_C"/>
</dbReference>
<dbReference type="PANTHER" id="PTHR30522:SF0">
    <property type="entry name" value="NUCLEOSIDE TRIPHOSPHATE PYROPHOSPHOHYDROLASE"/>
    <property type="match status" value="1"/>
</dbReference>
<dbReference type="InterPro" id="IPR024180">
    <property type="entry name" value="Tetrapyrrole_Mease/MazG_pred"/>
</dbReference>
<evidence type="ECO:0000259" key="2">
    <source>
        <dbReference type="Pfam" id="PF03819"/>
    </source>
</evidence>
<dbReference type="SUPFAM" id="SSF53790">
    <property type="entry name" value="Tetrapyrrole methylase"/>
    <property type="match status" value="1"/>
</dbReference>
<dbReference type="NCBIfam" id="NF007113">
    <property type="entry name" value="PRK09562.1"/>
    <property type="match status" value="1"/>
</dbReference>
<sequence length="490" mass="56337">MKKKITILGLGAGDINQIPLGVYRQLVSSESVVHTRTMDHPVIKSLEADGAQFQSFDDVYEKHDSFEPVYQEIVQNLLQAAESSPVIYTTPGHPMLAERAVQILLDKAEQDPAVQIHIGQGQSYLDALFASLRIDPVEGFQFLDATSFKRLEVQFDQHVVFTQVYDQMIASEVKLTLMEDLPDDYPVTVVHAAGSEEEWIKEVPLFELDRSVPLSNLISVYVPPAPPELRHHQFNRLREVIAILRGPDGCPWDRKQTHESLRPYLLEEAYEVIEAIDEQDDEKLTDELGDVLLQVMLHGKIGEDEGYFSVDDIIQHITDKMVRRHPHVFGNVNLNTSDEVVKTWDEIKRDEKGGFEEESIVDDIEKSLPALLTAYELQKKTAKIGFDWEDFQPVLDKIMEEIKEFKQSLAKQTTTEMEKELGDILFSIVNLARHYKINPEIALQQSNQTFKRRFQFIEKRTKEQGKTLDDMTLEEMDQLWNEAKSNEKER</sequence>
<evidence type="ECO:0000313" key="3">
    <source>
        <dbReference type="EMBL" id="GAA0504114.1"/>
    </source>
</evidence>
<feature type="domain" description="NTP pyrophosphohydrolase MazG-like" evidence="2">
    <location>
        <begin position="256"/>
        <end position="329"/>
    </location>
</feature>
<dbReference type="CDD" id="cd11723">
    <property type="entry name" value="YabN_N_like"/>
    <property type="match status" value="1"/>
</dbReference>
<dbReference type="PANTHER" id="PTHR30522">
    <property type="entry name" value="NUCLEOSIDE TRIPHOSPHATE PYROPHOSPHOHYDROLASE"/>
    <property type="match status" value="1"/>
</dbReference>
<protein>
    <submittedName>
        <fullName evidence="3">Nucleoside triphosphate pyrophosphohydrolase</fullName>
    </submittedName>
</protein>
<accession>A0ABP3LPI7</accession>
<dbReference type="InterPro" id="IPR011551">
    <property type="entry name" value="NTP_PyrPHydrolase_MazG"/>
</dbReference>
<proteinExistence type="predicted"/>
<dbReference type="Proteomes" id="UP001500880">
    <property type="component" value="Unassembled WGS sequence"/>
</dbReference>
<feature type="domain" description="NTP pyrophosphohydrolase MazG-like" evidence="2">
    <location>
        <begin position="394"/>
        <end position="450"/>
    </location>
</feature>
<name>A0ABP3LPI7_9BACI</name>
<dbReference type="RefSeq" id="WP_343843946.1">
    <property type="nucleotide sequence ID" value="NZ_BAAADO010000011.1"/>
</dbReference>
<dbReference type="NCBIfam" id="TIGR00444">
    <property type="entry name" value="mazG"/>
    <property type="match status" value="1"/>
</dbReference>
<dbReference type="CDD" id="cd11529">
    <property type="entry name" value="NTP-PPase_MazG_Cterm"/>
    <property type="match status" value="1"/>
</dbReference>
<gene>
    <name evidence="3" type="primary">mazG</name>
    <name evidence="3" type="ORF">GCM10008986_34580</name>
</gene>
<dbReference type="CDD" id="cd11528">
    <property type="entry name" value="NTP-PPase_MazG_Nterm"/>
    <property type="match status" value="1"/>
</dbReference>
<dbReference type="InterPro" id="IPR014777">
    <property type="entry name" value="4pyrrole_Mease_sub1"/>
</dbReference>
<dbReference type="InterPro" id="IPR035996">
    <property type="entry name" value="4pyrrol_Methylase_sf"/>
</dbReference>
<evidence type="ECO:0000259" key="1">
    <source>
        <dbReference type="Pfam" id="PF00590"/>
    </source>
</evidence>
<dbReference type="Gene3D" id="3.40.1010.10">
    <property type="entry name" value="Cobalt-precorrin-4 Transmethylase, Domain 1"/>
    <property type="match status" value="1"/>
</dbReference>
<dbReference type="EMBL" id="BAAADO010000011">
    <property type="protein sequence ID" value="GAA0504114.1"/>
    <property type="molecule type" value="Genomic_DNA"/>
</dbReference>
<dbReference type="SUPFAM" id="SSF101386">
    <property type="entry name" value="all-alpha NTP pyrophosphatases"/>
    <property type="match status" value="2"/>
</dbReference>
<dbReference type="PIRSF" id="PIRSF002845">
    <property type="entry name" value="Ttrprl_mtas_MazG"/>
    <property type="match status" value="1"/>
</dbReference>
<evidence type="ECO:0000313" key="4">
    <source>
        <dbReference type="Proteomes" id="UP001500880"/>
    </source>
</evidence>
<dbReference type="Pfam" id="PF00590">
    <property type="entry name" value="TP_methylase"/>
    <property type="match status" value="1"/>
</dbReference>
<reference evidence="4" key="1">
    <citation type="journal article" date="2019" name="Int. J. Syst. Evol. Microbiol.">
        <title>The Global Catalogue of Microorganisms (GCM) 10K type strain sequencing project: providing services to taxonomists for standard genome sequencing and annotation.</title>
        <authorList>
            <consortium name="The Broad Institute Genomics Platform"/>
            <consortium name="The Broad Institute Genome Sequencing Center for Infectious Disease"/>
            <person name="Wu L."/>
            <person name="Ma J."/>
        </authorList>
    </citation>
    <scope>NUCLEOTIDE SEQUENCE [LARGE SCALE GENOMIC DNA]</scope>
    <source>
        <strain evidence="4">JCM 12389</strain>
    </source>
</reference>
<dbReference type="Gene3D" id="1.10.287.1080">
    <property type="entry name" value="MazG-like"/>
    <property type="match status" value="2"/>
</dbReference>
<keyword evidence="4" id="KW-1185">Reference proteome</keyword>
<organism evidence="3 4">
    <name type="scientific">Salinibacillus aidingensis</name>
    <dbReference type="NCBI Taxonomy" id="237684"/>
    <lineage>
        <taxon>Bacteria</taxon>
        <taxon>Bacillati</taxon>
        <taxon>Bacillota</taxon>
        <taxon>Bacilli</taxon>
        <taxon>Bacillales</taxon>
        <taxon>Bacillaceae</taxon>
        <taxon>Salinibacillus</taxon>
    </lineage>
</organism>
<dbReference type="InterPro" id="IPR035013">
    <property type="entry name" value="YabN_N"/>
</dbReference>
<comment type="caution">
    <text evidence="3">The sequence shown here is derived from an EMBL/GenBank/DDBJ whole genome shotgun (WGS) entry which is preliminary data.</text>
</comment>
<dbReference type="InterPro" id="IPR048015">
    <property type="entry name" value="NTP-PPase_MazG-like_N"/>
</dbReference>
<feature type="domain" description="Tetrapyrrole methylase" evidence="1">
    <location>
        <begin position="4"/>
        <end position="208"/>
    </location>
</feature>
<dbReference type="InterPro" id="IPR004518">
    <property type="entry name" value="MazG-like_dom"/>
</dbReference>
<dbReference type="InterPro" id="IPR000878">
    <property type="entry name" value="4pyrrol_Mease"/>
</dbReference>